<evidence type="ECO:0000256" key="3">
    <source>
        <dbReference type="ARBA" id="ARBA00022692"/>
    </source>
</evidence>
<dbReference type="PANTHER" id="PTHR42718">
    <property type="entry name" value="MAJOR FACILITATOR SUPERFAMILY MULTIDRUG TRANSPORTER MFSC"/>
    <property type="match status" value="1"/>
</dbReference>
<evidence type="ECO:0000256" key="5">
    <source>
        <dbReference type="ARBA" id="ARBA00023136"/>
    </source>
</evidence>
<dbReference type="Pfam" id="PF07690">
    <property type="entry name" value="MFS_1"/>
    <property type="match status" value="1"/>
</dbReference>
<feature type="compositionally biased region" description="Polar residues" evidence="6">
    <location>
        <begin position="17"/>
        <end position="29"/>
    </location>
</feature>
<keyword evidence="3 7" id="KW-0812">Transmembrane</keyword>
<dbReference type="Proteomes" id="UP000078576">
    <property type="component" value="Unassembled WGS sequence"/>
</dbReference>
<dbReference type="InterPro" id="IPR011701">
    <property type="entry name" value="MFS"/>
</dbReference>
<dbReference type="Gene3D" id="1.20.1250.20">
    <property type="entry name" value="MFS general substrate transporter like domains"/>
    <property type="match status" value="1"/>
</dbReference>
<dbReference type="PROSITE" id="PS50850">
    <property type="entry name" value="MFS"/>
    <property type="match status" value="1"/>
</dbReference>
<feature type="transmembrane region" description="Helical" evidence="7">
    <location>
        <begin position="405"/>
        <end position="424"/>
    </location>
</feature>
<evidence type="ECO:0000256" key="1">
    <source>
        <dbReference type="ARBA" id="ARBA00004141"/>
    </source>
</evidence>
<feature type="transmembrane region" description="Helical" evidence="7">
    <location>
        <begin position="195"/>
        <end position="215"/>
    </location>
</feature>
<feature type="transmembrane region" description="Helical" evidence="7">
    <location>
        <begin position="365"/>
        <end position="385"/>
    </location>
</feature>
<dbReference type="PANTHER" id="PTHR42718:SF9">
    <property type="entry name" value="MAJOR FACILITATOR SUPERFAMILY MULTIDRUG TRANSPORTER MFSC"/>
    <property type="match status" value="1"/>
</dbReference>
<reference evidence="10" key="1">
    <citation type="submission" date="2014-12" db="EMBL/GenBank/DDBJ databases">
        <title>Genome Sequence of Valsa Canker Pathogens Uncovers a Specific Adaption of Colonization on Woody Bark.</title>
        <authorList>
            <person name="Yin Z."/>
            <person name="Liu H."/>
            <person name="Gao X."/>
            <person name="Li Z."/>
            <person name="Song N."/>
            <person name="Ke X."/>
            <person name="Dai Q."/>
            <person name="Wu Y."/>
            <person name="Sun Y."/>
            <person name="Xu J.-R."/>
            <person name="Kang Z.K."/>
            <person name="Wang L."/>
            <person name="Huang L."/>
        </authorList>
    </citation>
    <scope>NUCLEOTIDE SEQUENCE [LARGE SCALE GENOMIC DNA]</scope>
    <source>
        <strain evidence="10">SXYL134</strain>
    </source>
</reference>
<keyword evidence="10" id="KW-1185">Reference proteome</keyword>
<feature type="transmembrane region" description="Helical" evidence="7">
    <location>
        <begin position="294"/>
        <end position="311"/>
    </location>
</feature>
<name>A0A194VGG9_CYTMA</name>
<feature type="transmembrane region" description="Helical" evidence="7">
    <location>
        <begin position="227"/>
        <end position="248"/>
    </location>
</feature>
<dbReference type="OrthoDB" id="440755at2759"/>
<feature type="region of interest" description="Disordered" evidence="6">
    <location>
        <begin position="1"/>
        <end position="65"/>
    </location>
</feature>
<dbReference type="AlphaFoldDB" id="A0A194VGG9"/>
<dbReference type="EMBL" id="KN714860">
    <property type="protein sequence ID" value="KUI63112.1"/>
    <property type="molecule type" value="Genomic_DNA"/>
</dbReference>
<dbReference type="GO" id="GO:0022857">
    <property type="term" value="F:transmembrane transporter activity"/>
    <property type="evidence" value="ECO:0007669"/>
    <property type="project" value="InterPro"/>
</dbReference>
<feature type="compositionally biased region" description="Polar residues" evidence="6">
    <location>
        <begin position="45"/>
        <end position="64"/>
    </location>
</feature>
<evidence type="ECO:0000313" key="9">
    <source>
        <dbReference type="EMBL" id="KUI63112.1"/>
    </source>
</evidence>
<keyword evidence="2" id="KW-0813">Transport</keyword>
<feature type="transmembrane region" description="Helical" evidence="7">
    <location>
        <begin position="165"/>
        <end position="183"/>
    </location>
</feature>
<comment type="subcellular location">
    <subcellularLocation>
        <location evidence="1">Membrane</location>
        <topology evidence="1">Multi-pass membrane protein</topology>
    </subcellularLocation>
</comment>
<dbReference type="GO" id="GO:0016020">
    <property type="term" value="C:membrane"/>
    <property type="evidence" value="ECO:0007669"/>
    <property type="project" value="UniProtKB-SubCell"/>
</dbReference>
<dbReference type="CDD" id="cd17476">
    <property type="entry name" value="MFS_Amf1_MDR_like"/>
    <property type="match status" value="1"/>
</dbReference>
<keyword evidence="5 7" id="KW-0472">Membrane</keyword>
<evidence type="ECO:0000313" key="10">
    <source>
        <dbReference type="Proteomes" id="UP000078576"/>
    </source>
</evidence>
<proteinExistence type="predicted"/>
<evidence type="ECO:0000256" key="4">
    <source>
        <dbReference type="ARBA" id="ARBA00022989"/>
    </source>
</evidence>
<keyword evidence="4 7" id="KW-1133">Transmembrane helix</keyword>
<feature type="transmembrane region" description="Helical" evidence="7">
    <location>
        <begin position="431"/>
        <end position="450"/>
    </location>
</feature>
<accession>A0A194VGG9</accession>
<evidence type="ECO:0000256" key="7">
    <source>
        <dbReference type="SAM" id="Phobius"/>
    </source>
</evidence>
<protein>
    <recommendedName>
        <fullName evidence="8">Major facilitator superfamily (MFS) profile domain-containing protein</fullName>
    </recommendedName>
</protein>
<feature type="transmembrane region" description="Helical" evidence="7">
    <location>
        <begin position="137"/>
        <end position="153"/>
    </location>
</feature>
<evidence type="ECO:0000256" key="2">
    <source>
        <dbReference type="ARBA" id="ARBA00022448"/>
    </source>
</evidence>
<dbReference type="InterPro" id="IPR020846">
    <property type="entry name" value="MFS_dom"/>
</dbReference>
<dbReference type="SUPFAM" id="SSF103473">
    <property type="entry name" value="MFS general substrate transporter"/>
    <property type="match status" value="1"/>
</dbReference>
<feature type="domain" description="Major facilitator superfamily (MFS) profile" evidence="8">
    <location>
        <begin position="73"/>
        <end position="584"/>
    </location>
</feature>
<evidence type="ECO:0000259" key="8">
    <source>
        <dbReference type="PROSITE" id="PS50850"/>
    </source>
</evidence>
<feature type="compositionally biased region" description="Basic and acidic residues" evidence="6">
    <location>
        <begin position="595"/>
        <end position="608"/>
    </location>
</feature>
<evidence type="ECO:0000256" key="6">
    <source>
        <dbReference type="SAM" id="MobiDB-lite"/>
    </source>
</evidence>
<dbReference type="Gene3D" id="1.20.1720.10">
    <property type="entry name" value="Multidrug resistance protein D"/>
    <property type="match status" value="1"/>
</dbReference>
<gene>
    <name evidence="9" type="ORF">VP1G_10231</name>
</gene>
<organism evidence="9 10">
    <name type="scientific">Cytospora mali</name>
    <name type="common">Apple Valsa canker fungus</name>
    <name type="synonym">Valsa mali</name>
    <dbReference type="NCBI Taxonomy" id="578113"/>
    <lineage>
        <taxon>Eukaryota</taxon>
        <taxon>Fungi</taxon>
        <taxon>Dikarya</taxon>
        <taxon>Ascomycota</taxon>
        <taxon>Pezizomycotina</taxon>
        <taxon>Sordariomycetes</taxon>
        <taxon>Sordariomycetidae</taxon>
        <taxon>Diaporthales</taxon>
        <taxon>Cytosporaceae</taxon>
        <taxon>Cytospora</taxon>
    </lineage>
</organism>
<feature type="transmembrane region" description="Helical" evidence="7">
    <location>
        <begin position="323"/>
        <end position="341"/>
    </location>
</feature>
<feature type="region of interest" description="Disordered" evidence="6">
    <location>
        <begin position="582"/>
        <end position="608"/>
    </location>
</feature>
<sequence>MSMRGASSGGDVEKADSSGSEKGQPTSDESVIEEAPQQVDEERQGNNNTEDAPVQRTISQSSRGPLSKGKAIALVATVTGASFLNASRAVVTPFCSIEDSEPQLTPRRDQTLSIQAVVIILPTIGRDVGIPDSRQQWVVSAYALTFGCFLLLWGRIADLYGKRKIFVLGSAWVAITTIVNPLIPNEIAFDLFRGLQGLGAAANVPTAIGILGTTFPPGKAKNYAFSTYGAGAPMGSICGNLLGGLISSYADWRWVFWVLAVLASLVTLAGFFVIPPPPTTLHSQGVKVKATVDWIGAVLITSGLMVLLFALTEGNVVGWKTPWVPVLIVVSVIIIALFILWQRHLEKTGKQTPLMKISIFGNKRFRAGMFIMGLFFSSFNGYLIYTTYYFQDFQGLTPIETTLRYIPTGVVGVFTAAVTSKLIGIIPTYMLLLFGNLCICVSCLLFAVPIPPTTTYFAYGLPAMVLSVFGADTTWPCLTLFTSHSLPQADQAMGGALVNAAGQFGRAIGLAITTAIQTAVIADERGTSVQASGSLRTWDQPTLKGLQAAQWFNFGLGGMSLLVVALAFRGSGIVGKAGVKSKTRSIDPVGPGRTGGKEGGLKGERSKF</sequence>
<feature type="transmembrane region" description="Helical" evidence="7">
    <location>
        <begin position="254"/>
        <end position="274"/>
    </location>
</feature>
<dbReference type="InterPro" id="IPR036259">
    <property type="entry name" value="MFS_trans_sf"/>
</dbReference>